<dbReference type="InterPro" id="IPR035897">
    <property type="entry name" value="Toll_tir_struct_dom_sf"/>
</dbReference>
<dbReference type="Gene3D" id="3.80.10.10">
    <property type="entry name" value="Ribonuclease Inhibitor"/>
    <property type="match status" value="3"/>
</dbReference>
<keyword evidence="15" id="KW-1185">Reference proteome</keyword>
<evidence type="ECO:0000313" key="15">
    <source>
        <dbReference type="Proteomes" id="UP000694888"/>
    </source>
</evidence>
<comment type="subcellular location">
    <subcellularLocation>
        <location evidence="1">Membrane</location>
        <topology evidence="1">Single-pass membrane protein</topology>
    </subcellularLocation>
</comment>
<feature type="compositionally biased region" description="Polar residues" evidence="11">
    <location>
        <begin position="210"/>
        <end position="236"/>
    </location>
</feature>
<evidence type="ECO:0000256" key="1">
    <source>
        <dbReference type="ARBA" id="ARBA00004167"/>
    </source>
</evidence>
<dbReference type="PANTHER" id="PTHR24365">
    <property type="entry name" value="TOLL-LIKE RECEPTOR"/>
    <property type="match status" value="1"/>
</dbReference>
<evidence type="ECO:0000256" key="13">
    <source>
        <dbReference type="SAM" id="SignalP"/>
    </source>
</evidence>
<gene>
    <name evidence="16" type="primary">LOC101858685</name>
</gene>
<feature type="signal peptide" evidence="13">
    <location>
        <begin position="1"/>
        <end position="29"/>
    </location>
</feature>
<keyword evidence="9" id="KW-0675">Receptor</keyword>
<protein>
    <submittedName>
        <fullName evidence="16">Toll-like receptor 4</fullName>
    </submittedName>
</protein>
<dbReference type="SUPFAM" id="SSF52200">
    <property type="entry name" value="Toll/Interleukin receptor TIR domain"/>
    <property type="match status" value="1"/>
</dbReference>
<evidence type="ECO:0000256" key="11">
    <source>
        <dbReference type="SAM" id="MobiDB-lite"/>
    </source>
</evidence>
<name>A0ABM1AES7_APLCA</name>
<dbReference type="RefSeq" id="XP_012946304.1">
    <property type="nucleotide sequence ID" value="XM_013090850.1"/>
</dbReference>
<dbReference type="SMART" id="SM00369">
    <property type="entry name" value="LRR_TYP"/>
    <property type="match status" value="5"/>
</dbReference>
<evidence type="ECO:0000256" key="10">
    <source>
        <dbReference type="ARBA" id="ARBA00023180"/>
    </source>
</evidence>
<comment type="similarity">
    <text evidence="2">Belongs to the Toll-like receptor family.</text>
</comment>
<evidence type="ECO:0000256" key="5">
    <source>
        <dbReference type="ARBA" id="ARBA00022729"/>
    </source>
</evidence>
<dbReference type="PROSITE" id="PS51450">
    <property type="entry name" value="LRR"/>
    <property type="match status" value="3"/>
</dbReference>
<evidence type="ECO:0000256" key="7">
    <source>
        <dbReference type="ARBA" id="ARBA00022989"/>
    </source>
</evidence>
<feature type="region of interest" description="Disordered" evidence="11">
    <location>
        <begin position="54"/>
        <end position="306"/>
    </location>
</feature>
<dbReference type="SUPFAM" id="SSF52058">
    <property type="entry name" value="L domain-like"/>
    <property type="match status" value="1"/>
</dbReference>
<feature type="chain" id="PRO_5045270783" evidence="13">
    <location>
        <begin position="30"/>
        <end position="1201"/>
    </location>
</feature>
<keyword evidence="5 13" id="KW-0732">Signal</keyword>
<dbReference type="GeneID" id="101858685"/>
<evidence type="ECO:0000256" key="2">
    <source>
        <dbReference type="ARBA" id="ARBA00009634"/>
    </source>
</evidence>
<evidence type="ECO:0000256" key="4">
    <source>
        <dbReference type="ARBA" id="ARBA00022692"/>
    </source>
</evidence>
<evidence type="ECO:0000256" key="9">
    <source>
        <dbReference type="ARBA" id="ARBA00023170"/>
    </source>
</evidence>
<evidence type="ECO:0000259" key="14">
    <source>
        <dbReference type="PROSITE" id="PS50104"/>
    </source>
</evidence>
<organism evidence="15 16">
    <name type="scientific">Aplysia californica</name>
    <name type="common">California sea hare</name>
    <dbReference type="NCBI Taxonomy" id="6500"/>
    <lineage>
        <taxon>Eukaryota</taxon>
        <taxon>Metazoa</taxon>
        <taxon>Spiralia</taxon>
        <taxon>Lophotrochozoa</taxon>
        <taxon>Mollusca</taxon>
        <taxon>Gastropoda</taxon>
        <taxon>Heterobranchia</taxon>
        <taxon>Euthyneura</taxon>
        <taxon>Tectipleura</taxon>
        <taxon>Aplysiida</taxon>
        <taxon>Aplysioidea</taxon>
        <taxon>Aplysiidae</taxon>
        <taxon>Aplysia</taxon>
    </lineage>
</organism>
<dbReference type="InterPro" id="IPR003591">
    <property type="entry name" value="Leu-rich_rpt_typical-subtyp"/>
</dbReference>
<dbReference type="Pfam" id="PF13855">
    <property type="entry name" value="LRR_8"/>
    <property type="match status" value="2"/>
</dbReference>
<keyword evidence="7 12" id="KW-1133">Transmembrane helix</keyword>
<feature type="transmembrane region" description="Helical" evidence="12">
    <location>
        <begin position="1005"/>
        <end position="1026"/>
    </location>
</feature>
<dbReference type="Proteomes" id="UP000694888">
    <property type="component" value="Unplaced"/>
</dbReference>
<keyword evidence="6" id="KW-0677">Repeat</keyword>
<evidence type="ECO:0000256" key="3">
    <source>
        <dbReference type="ARBA" id="ARBA00022614"/>
    </source>
</evidence>
<keyword evidence="10" id="KW-0325">Glycoprotein</keyword>
<dbReference type="PANTHER" id="PTHR24365:SF530">
    <property type="entry name" value="MSTPROX-RELATED"/>
    <property type="match status" value="1"/>
</dbReference>
<accession>A0ABM1AES7</accession>
<keyword evidence="8 12" id="KW-0472">Membrane</keyword>
<dbReference type="Gene3D" id="3.40.50.10140">
    <property type="entry name" value="Toll/interleukin-1 receptor homology (TIR) domain"/>
    <property type="match status" value="1"/>
</dbReference>
<dbReference type="InterPro" id="IPR001611">
    <property type="entry name" value="Leu-rich_rpt"/>
</dbReference>
<dbReference type="InterPro" id="IPR000157">
    <property type="entry name" value="TIR_dom"/>
</dbReference>
<evidence type="ECO:0000313" key="16">
    <source>
        <dbReference type="RefSeq" id="XP_012946304.1"/>
    </source>
</evidence>
<evidence type="ECO:0000256" key="6">
    <source>
        <dbReference type="ARBA" id="ARBA00022737"/>
    </source>
</evidence>
<evidence type="ECO:0000256" key="8">
    <source>
        <dbReference type="ARBA" id="ARBA00023136"/>
    </source>
</evidence>
<dbReference type="PROSITE" id="PS50104">
    <property type="entry name" value="TIR"/>
    <property type="match status" value="1"/>
</dbReference>
<evidence type="ECO:0000256" key="12">
    <source>
        <dbReference type="SAM" id="Phobius"/>
    </source>
</evidence>
<keyword evidence="4 12" id="KW-0812">Transmembrane</keyword>
<proteinExistence type="inferred from homology"/>
<reference evidence="16" key="1">
    <citation type="submission" date="2025-08" db="UniProtKB">
        <authorList>
            <consortium name="RefSeq"/>
        </authorList>
    </citation>
    <scope>IDENTIFICATION</scope>
</reference>
<keyword evidence="3" id="KW-0433">Leucine-rich repeat</keyword>
<dbReference type="Pfam" id="PF13676">
    <property type="entry name" value="TIR_2"/>
    <property type="match status" value="1"/>
</dbReference>
<sequence>MRTLSVGRLFLGTLVYLSGFSLRTTPASALHGGSLVVRFHHTAGDALRREDVTVPKADSLSNSDSISKAESTPKTGTIPKNESTSKTGAIPKDKSTPKTGAIPKDESTPKTGAIPKNESTPKTGAIPKNESTPRSGAIPKAESTPKTGAIQKDESTPKTAAIPNTGSVPEADLTRKTSSIPKAGSILKVESTPKTSSIPKAGSILKAESTPKTGSISKAGSVLKSTLVSKAHSVSKSKPVPEADTIPEAGATDEAGSVPTVESITTTTKTTTTTTTTKSSLLFESRMNPTNDELERNTVGRPNHIDSSMNQVWEHAPDRGSDTLRLDNVCGEEACPGSNCVPGPSPENGSEDLERVEKSAVENGNIFTLSKLQKEFDIYNCTWICDRSGVDCSRRNFLSVPQRLPKTIKILLLSKNSIELIQPCAFCRYPNLTGLYLDGNRLQNLSEKSFQNLTRLQRLSLKGNFLAMKNGTYPENVFSDLKSLKILSLNNNTPCTTWPEMFYPDLALSALSNLEHLRIDGLCNKSFGPGFKNLKALKSIEMGGKKYGYCTMKTLTNRTFENVPTIKHLFMRWCSIYGDLVEAGTFKPLKNLETLNVYGNYYLKFKYLQSLMWGLKYSNNLQQLDIGRIESMFSSSIIVSDDMVKNFPRSLKSLHCVENKIELLERSVLSNLPKGLIYIDASGNNFAYSSYLRNLSKLENLKTLLLNGKITLESLPNHLPKERGPNFFSRHNQNLASPRKQLPYEHSLDSDEEEFLLPPRLVNISLAYAGLKFRLTKFSINPNNSLRHLSIWANYFPYATGPIAGLKNVTRIDMNGSFISHLSTSFFQPFPELTHLDLSTNFLRDTYTPGSKIQLFKHLTNLKYLNLSINLIQRLPEDAFAGLNNLQSLDLSQNSIEDFSQNLWNMSQLKYLSLRATGIRNLNSDLTRFFDTRGHNLTLDLSGCPVRCTCDNLDFLRWMINSKALNKSFEGYACVYKDGIRKGIHEGYQGIVRLLDRECSNHFPLFLWVLALTILLLCVVIGLLVYRFRWKLRYFYYAAYILCKEREKTKEEEFQFDVFISYASPDEQFVLRSVVPELTRRGVKPHVHGRHFTAGDYIASNIVSAVKNSRKTLVILTEQMLDSYWCTYELQMANLESVHSGRRVLVFLLKDNIPRSRLGLQLLYHIRNNTYMPYPTAGSQGRNPEVITAFWDKMARDLLNS</sequence>
<dbReference type="InterPro" id="IPR032675">
    <property type="entry name" value="LRR_dom_sf"/>
</dbReference>
<dbReference type="SMART" id="SM00255">
    <property type="entry name" value="TIR"/>
    <property type="match status" value="1"/>
</dbReference>
<feature type="compositionally biased region" description="Low complexity" evidence="11">
    <location>
        <begin position="265"/>
        <end position="278"/>
    </location>
</feature>
<feature type="domain" description="TIR" evidence="14">
    <location>
        <begin position="1054"/>
        <end position="1198"/>
    </location>
</feature>
<feature type="compositionally biased region" description="Polar residues" evidence="11">
    <location>
        <begin position="279"/>
        <end position="291"/>
    </location>
</feature>
<dbReference type="SUPFAM" id="SSF52047">
    <property type="entry name" value="RNI-like"/>
    <property type="match status" value="1"/>
</dbReference>
<feature type="compositionally biased region" description="Polar residues" evidence="11">
    <location>
        <begin position="59"/>
        <end position="87"/>
    </location>
</feature>